<organism evidence="2 3">
    <name type="scientific">Solanum pinnatisectum</name>
    <name type="common">tansyleaf nightshade</name>
    <dbReference type="NCBI Taxonomy" id="50273"/>
    <lineage>
        <taxon>Eukaryota</taxon>
        <taxon>Viridiplantae</taxon>
        <taxon>Streptophyta</taxon>
        <taxon>Embryophyta</taxon>
        <taxon>Tracheophyta</taxon>
        <taxon>Spermatophyta</taxon>
        <taxon>Magnoliopsida</taxon>
        <taxon>eudicotyledons</taxon>
        <taxon>Gunneridae</taxon>
        <taxon>Pentapetalae</taxon>
        <taxon>asterids</taxon>
        <taxon>lamiids</taxon>
        <taxon>Solanales</taxon>
        <taxon>Solanaceae</taxon>
        <taxon>Solanoideae</taxon>
        <taxon>Solaneae</taxon>
        <taxon>Solanum</taxon>
    </lineage>
</organism>
<feature type="compositionally biased region" description="Polar residues" evidence="1">
    <location>
        <begin position="30"/>
        <end position="52"/>
    </location>
</feature>
<gene>
    <name evidence="2" type="ORF">R3W88_027192</name>
</gene>
<evidence type="ECO:0000313" key="3">
    <source>
        <dbReference type="Proteomes" id="UP001311915"/>
    </source>
</evidence>
<name>A0AAV9LG31_9SOLN</name>
<feature type="region of interest" description="Disordered" evidence="1">
    <location>
        <begin position="314"/>
        <end position="341"/>
    </location>
</feature>
<evidence type="ECO:0000313" key="2">
    <source>
        <dbReference type="EMBL" id="KAK4724413.1"/>
    </source>
</evidence>
<proteinExistence type="predicted"/>
<comment type="caution">
    <text evidence="2">The sequence shown here is derived from an EMBL/GenBank/DDBJ whole genome shotgun (WGS) entry which is preliminary data.</text>
</comment>
<dbReference type="EMBL" id="JAWPEI010000006">
    <property type="protein sequence ID" value="KAK4724413.1"/>
    <property type="molecule type" value="Genomic_DNA"/>
</dbReference>
<dbReference type="Proteomes" id="UP001311915">
    <property type="component" value="Unassembled WGS sequence"/>
</dbReference>
<sequence>MARGRGCGKSSGRSNPAIHVSMRTIPMPSIVSSQQGGTPNVETSAQNTTPAISETPPVTPNQSNTVDWNLLKHARVSYLSLLEMMLIPMESIGKVSQTIQEMVILENSSESEVKRHWLAKAAINYKSFISKIKGEGIRLGYIPEHVWERWMELWGSDECIKKSEINAKNRRTGHETAAGTHTGRSISMGEYRKKLLHLHAHMHGHDGKSFVDERSRIVHEKYEEILREKTVSQADIDQSEAFYQAVGGEKKRRIYGLGSEAKSYYGQKLSASSSVLPSISQSTSITNMDEFVKQMLPAVTNHFLPVVMGRVQEGSTPIDNPSTVTPLVPLSATTNEGEVDP</sequence>
<dbReference type="InterPro" id="IPR004252">
    <property type="entry name" value="Probable_transposase_24"/>
</dbReference>
<keyword evidence="3" id="KW-1185">Reference proteome</keyword>
<dbReference type="Pfam" id="PF03004">
    <property type="entry name" value="Transposase_24"/>
    <property type="match status" value="1"/>
</dbReference>
<accession>A0AAV9LG31</accession>
<reference evidence="2 3" key="1">
    <citation type="submission" date="2023-10" db="EMBL/GenBank/DDBJ databases">
        <title>Genome-Wide Identification Analysis in wild type Solanum Pinnatisectum Reveals Some Genes Defensing Phytophthora Infestans.</title>
        <authorList>
            <person name="Sun C."/>
        </authorList>
    </citation>
    <scope>NUCLEOTIDE SEQUENCE [LARGE SCALE GENOMIC DNA]</scope>
    <source>
        <strain evidence="2">LQN</strain>
        <tissue evidence="2">Leaf</tissue>
    </source>
</reference>
<evidence type="ECO:0000256" key="1">
    <source>
        <dbReference type="SAM" id="MobiDB-lite"/>
    </source>
</evidence>
<dbReference type="AlphaFoldDB" id="A0AAV9LG31"/>
<feature type="region of interest" description="Disordered" evidence="1">
    <location>
        <begin position="29"/>
        <end position="61"/>
    </location>
</feature>
<protein>
    <submittedName>
        <fullName evidence="2">Uncharacterized protein</fullName>
    </submittedName>
</protein>